<keyword evidence="2" id="KW-1185">Reference proteome</keyword>
<dbReference type="STRING" id="402600.SAMN05216188_12320"/>
<sequence>MPEFDDLWISEEQESERHAPGERVLAGRVVHRRFRCCHELELVAGPSLGIVCLRYRQGSDELQTMIGRTINESDRTFITTTTVDGVVALRLCTINPRTTRADLDRVLTAIVAAGRSATS</sequence>
<evidence type="ECO:0000313" key="2">
    <source>
        <dbReference type="Proteomes" id="UP000199352"/>
    </source>
</evidence>
<dbReference type="RefSeq" id="WP_089959131.1">
    <property type="nucleotide sequence ID" value="NZ_FOFR01000023.1"/>
</dbReference>
<name>A0A1H9UYD0_9PSEU</name>
<dbReference type="SUPFAM" id="SSF53383">
    <property type="entry name" value="PLP-dependent transferases"/>
    <property type="match status" value="1"/>
</dbReference>
<accession>A0A1H9UYD0</accession>
<dbReference type="Proteomes" id="UP000199352">
    <property type="component" value="Unassembled WGS sequence"/>
</dbReference>
<dbReference type="InterPro" id="IPR015424">
    <property type="entry name" value="PyrdxlP-dep_Trfase"/>
</dbReference>
<gene>
    <name evidence="1" type="ORF">SAMN05216188_12320</name>
</gene>
<dbReference type="EMBL" id="FOFR01000023">
    <property type="protein sequence ID" value="SES14331.1"/>
    <property type="molecule type" value="Genomic_DNA"/>
</dbReference>
<evidence type="ECO:0000313" key="1">
    <source>
        <dbReference type="EMBL" id="SES14331.1"/>
    </source>
</evidence>
<protein>
    <submittedName>
        <fullName evidence="1">Uncharacterized protein</fullName>
    </submittedName>
</protein>
<dbReference type="Gene3D" id="3.90.1150.170">
    <property type="match status" value="1"/>
</dbReference>
<dbReference type="OrthoDB" id="3335676at2"/>
<proteinExistence type="predicted"/>
<organism evidence="1 2">
    <name type="scientific">Lentzea xinjiangensis</name>
    <dbReference type="NCBI Taxonomy" id="402600"/>
    <lineage>
        <taxon>Bacteria</taxon>
        <taxon>Bacillati</taxon>
        <taxon>Actinomycetota</taxon>
        <taxon>Actinomycetes</taxon>
        <taxon>Pseudonocardiales</taxon>
        <taxon>Pseudonocardiaceae</taxon>
        <taxon>Lentzea</taxon>
    </lineage>
</organism>
<reference evidence="2" key="1">
    <citation type="submission" date="2016-10" db="EMBL/GenBank/DDBJ databases">
        <authorList>
            <person name="Varghese N."/>
            <person name="Submissions S."/>
        </authorList>
    </citation>
    <scope>NUCLEOTIDE SEQUENCE [LARGE SCALE GENOMIC DNA]</scope>
    <source>
        <strain evidence="2">CGMCC 4.3525</strain>
    </source>
</reference>
<dbReference type="AlphaFoldDB" id="A0A1H9UYD0"/>